<dbReference type="InterPro" id="IPR021109">
    <property type="entry name" value="Peptidase_aspartic_dom_sf"/>
</dbReference>
<feature type="region of interest" description="Disordered" evidence="1">
    <location>
        <begin position="1"/>
        <end position="22"/>
    </location>
</feature>
<dbReference type="Proteomes" id="UP001058974">
    <property type="component" value="Chromosome 3"/>
</dbReference>
<sequence>MNSTATDAQPTNGDPAIDINSENGDDIFYPEFGLTQAMPQKCKDPGTFFIPCTIGGTKFENCMLDLRASINVMPTFVYNNLDLGPLQNTSLMIQLENKSNALPAGVVEDVLVQVADFIFLTDFYILDMEGETKSSKAPIMLGRPFMKTVKTKIDVDDGTMVMEFRNIIFKFNIFDVMKHL</sequence>
<dbReference type="Gene3D" id="2.40.70.10">
    <property type="entry name" value="Acid Proteases"/>
    <property type="match status" value="1"/>
</dbReference>
<dbReference type="PANTHER" id="PTHR33067">
    <property type="entry name" value="RNA-DIRECTED DNA POLYMERASE-RELATED"/>
    <property type="match status" value="1"/>
</dbReference>
<evidence type="ECO:0008006" key="4">
    <source>
        <dbReference type="Google" id="ProtNLM"/>
    </source>
</evidence>
<dbReference type="EMBL" id="JAMSHJ010000003">
    <property type="protein sequence ID" value="KAI5432038.1"/>
    <property type="molecule type" value="Genomic_DNA"/>
</dbReference>
<comment type="caution">
    <text evidence="2">The sequence shown here is derived from an EMBL/GenBank/DDBJ whole genome shotgun (WGS) entry which is preliminary data.</text>
</comment>
<accession>A0A9D5B346</accession>
<organism evidence="2 3">
    <name type="scientific">Pisum sativum</name>
    <name type="common">Garden pea</name>
    <name type="synonym">Lathyrus oleraceus</name>
    <dbReference type="NCBI Taxonomy" id="3888"/>
    <lineage>
        <taxon>Eukaryota</taxon>
        <taxon>Viridiplantae</taxon>
        <taxon>Streptophyta</taxon>
        <taxon>Embryophyta</taxon>
        <taxon>Tracheophyta</taxon>
        <taxon>Spermatophyta</taxon>
        <taxon>Magnoliopsida</taxon>
        <taxon>eudicotyledons</taxon>
        <taxon>Gunneridae</taxon>
        <taxon>Pentapetalae</taxon>
        <taxon>rosids</taxon>
        <taxon>fabids</taxon>
        <taxon>Fabales</taxon>
        <taxon>Fabaceae</taxon>
        <taxon>Papilionoideae</taxon>
        <taxon>50 kb inversion clade</taxon>
        <taxon>NPAAA clade</taxon>
        <taxon>Hologalegina</taxon>
        <taxon>IRL clade</taxon>
        <taxon>Fabeae</taxon>
        <taxon>Lathyrus</taxon>
    </lineage>
</organism>
<dbReference type="PANTHER" id="PTHR33067:SF15">
    <property type="entry name" value="RNA-DIRECTED DNA POLYMERASE"/>
    <property type="match status" value="1"/>
</dbReference>
<evidence type="ECO:0000256" key="1">
    <source>
        <dbReference type="SAM" id="MobiDB-lite"/>
    </source>
</evidence>
<gene>
    <name evidence="2" type="ORF">KIW84_035971</name>
</gene>
<evidence type="ECO:0000313" key="3">
    <source>
        <dbReference type="Proteomes" id="UP001058974"/>
    </source>
</evidence>
<feature type="compositionally biased region" description="Polar residues" evidence="1">
    <location>
        <begin position="1"/>
        <end position="12"/>
    </location>
</feature>
<name>A0A9D5B346_PEA</name>
<dbReference type="Gramene" id="Psat03G0597100-T1">
    <property type="protein sequence ID" value="KAI5432038.1"/>
    <property type="gene ID" value="KIW84_035971"/>
</dbReference>
<protein>
    <recommendedName>
        <fullName evidence="4">MAK10-like protein</fullName>
    </recommendedName>
</protein>
<dbReference type="CDD" id="cd00303">
    <property type="entry name" value="retropepsin_like"/>
    <property type="match status" value="1"/>
</dbReference>
<proteinExistence type="predicted"/>
<reference evidence="2 3" key="1">
    <citation type="journal article" date="2022" name="Nat. Genet.">
        <title>Improved pea reference genome and pan-genome highlight genomic features and evolutionary characteristics.</title>
        <authorList>
            <person name="Yang T."/>
            <person name="Liu R."/>
            <person name="Luo Y."/>
            <person name="Hu S."/>
            <person name="Wang D."/>
            <person name="Wang C."/>
            <person name="Pandey M.K."/>
            <person name="Ge S."/>
            <person name="Xu Q."/>
            <person name="Li N."/>
            <person name="Li G."/>
            <person name="Huang Y."/>
            <person name="Saxena R.K."/>
            <person name="Ji Y."/>
            <person name="Li M."/>
            <person name="Yan X."/>
            <person name="He Y."/>
            <person name="Liu Y."/>
            <person name="Wang X."/>
            <person name="Xiang C."/>
            <person name="Varshney R.K."/>
            <person name="Ding H."/>
            <person name="Gao S."/>
            <person name="Zong X."/>
        </authorList>
    </citation>
    <scope>NUCLEOTIDE SEQUENCE [LARGE SCALE GENOMIC DNA]</scope>
    <source>
        <strain evidence="2 3">cv. Zhongwan 6</strain>
    </source>
</reference>
<dbReference type="AlphaFoldDB" id="A0A9D5B346"/>
<keyword evidence="3" id="KW-1185">Reference proteome</keyword>
<evidence type="ECO:0000313" key="2">
    <source>
        <dbReference type="EMBL" id="KAI5432038.1"/>
    </source>
</evidence>